<dbReference type="EMBL" id="MU129091">
    <property type="protein sequence ID" value="KAF9507068.1"/>
    <property type="molecule type" value="Genomic_DNA"/>
</dbReference>
<sequence length="239" mass="26521">MIIEFLSLLRLVIAWLLRGCVNMANGDTGFGIEPRSRTPRRGDPDSGIDGLLEARSELHAATHPVGRFLEPATPHCFRLYYALRRAISEGDALHTTNPDVTSAEDFSRGLIDVMSGVPIFRRCGRYQSVIVITITMRVNKGWYIPKGDAGSLDRKHGANRGLALSPEWGSTYVKGLDTLWVNKVCTFQKLCFKVTYFFLIEGDIGIHSCSALFLLVHFISPPTLHLPFEKGPNSQASQS</sequence>
<keyword evidence="3" id="KW-1185">Reference proteome</keyword>
<feature type="chain" id="PRO_5040348725" description="Secreted protein" evidence="1">
    <location>
        <begin position="27"/>
        <end position="239"/>
    </location>
</feature>
<feature type="signal peptide" evidence="1">
    <location>
        <begin position="1"/>
        <end position="26"/>
    </location>
</feature>
<evidence type="ECO:0008006" key="4">
    <source>
        <dbReference type="Google" id="ProtNLM"/>
    </source>
</evidence>
<accession>A0A9P6DQ73</accession>
<reference evidence="2" key="1">
    <citation type="journal article" date="2020" name="Nat. Commun.">
        <title>Large-scale genome sequencing of mycorrhizal fungi provides insights into the early evolution of symbiotic traits.</title>
        <authorList>
            <person name="Miyauchi S."/>
            <person name="Kiss E."/>
            <person name="Kuo A."/>
            <person name="Drula E."/>
            <person name="Kohler A."/>
            <person name="Sanchez-Garcia M."/>
            <person name="Morin E."/>
            <person name="Andreopoulos B."/>
            <person name="Barry K.W."/>
            <person name="Bonito G."/>
            <person name="Buee M."/>
            <person name="Carver A."/>
            <person name="Chen C."/>
            <person name="Cichocki N."/>
            <person name="Clum A."/>
            <person name="Culley D."/>
            <person name="Crous P.W."/>
            <person name="Fauchery L."/>
            <person name="Girlanda M."/>
            <person name="Hayes R.D."/>
            <person name="Keri Z."/>
            <person name="LaButti K."/>
            <person name="Lipzen A."/>
            <person name="Lombard V."/>
            <person name="Magnuson J."/>
            <person name="Maillard F."/>
            <person name="Murat C."/>
            <person name="Nolan M."/>
            <person name="Ohm R.A."/>
            <person name="Pangilinan J."/>
            <person name="Pereira M.F."/>
            <person name="Perotto S."/>
            <person name="Peter M."/>
            <person name="Pfister S."/>
            <person name="Riley R."/>
            <person name="Sitrit Y."/>
            <person name="Stielow J.B."/>
            <person name="Szollosi G."/>
            <person name="Zifcakova L."/>
            <person name="Stursova M."/>
            <person name="Spatafora J.W."/>
            <person name="Tedersoo L."/>
            <person name="Vaario L.M."/>
            <person name="Yamada A."/>
            <person name="Yan M."/>
            <person name="Wang P."/>
            <person name="Xu J."/>
            <person name="Bruns T."/>
            <person name="Baldrian P."/>
            <person name="Vilgalys R."/>
            <person name="Dunand C."/>
            <person name="Henrissat B."/>
            <person name="Grigoriev I.V."/>
            <person name="Hibbett D."/>
            <person name="Nagy L.G."/>
            <person name="Martin F.M."/>
        </authorList>
    </citation>
    <scope>NUCLEOTIDE SEQUENCE</scope>
    <source>
        <strain evidence="2">UP504</strain>
    </source>
</reference>
<evidence type="ECO:0000256" key="1">
    <source>
        <dbReference type="SAM" id="SignalP"/>
    </source>
</evidence>
<keyword evidence="1" id="KW-0732">Signal</keyword>
<protein>
    <recommendedName>
        <fullName evidence="4">Secreted protein</fullName>
    </recommendedName>
</protein>
<gene>
    <name evidence="2" type="ORF">BS47DRAFT_1385290</name>
</gene>
<organism evidence="2 3">
    <name type="scientific">Hydnum rufescens UP504</name>
    <dbReference type="NCBI Taxonomy" id="1448309"/>
    <lineage>
        <taxon>Eukaryota</taxon>
        <taxon>Fungi</taxon>
        <taxon>Dikarya</taxon>
        <taxon>Basidiomycota</taxon>
        <taxon>Agaricomycotina</taxon>
        <taxon>Agaricomycetes</taxon>
        <taxon>Cantharellales</taxon>
        <taxon>Hydnaceae</taxon>
        <taxon>Hydnum</taxon>
    </lineage>
</organism>
<comment type="caution">
    <text evidence="2">The sequence shown here is derived from an EMBL/GenBank/DDBJ whole genome shotgun (WGS) entry which is preliminary data.</text>
</comment>
<dbReference type="Proteomes" id="UP000886523">
    <property type="component" value="Unassembled WGS sequence"/>
</dbReference>
<proteinExistence type="predicted"/>
<evidence type="ECO:0000313" key="2">
    <source>
        <dbReference type="EMBL" id="KAF9507068.1"/>
    </source>
</evidence>
<name>A0A9P6DQ73_9AGAM</name>
<dbReference type="AlphaFoldDB" id="A0A9P6DQ73"/>
<evidence type="ECO:0000313" key="3">
    <source>
        <dbReference type="Proteomes" id="UP000886523"/>
    </source>
</evidence>